<organism evidence="1 2">
    <name type="scientific">Rubripirellula obstinata</name>
    <dbReference type="NCBI Taxonomy" id="406547"/>
    <lineage>
        <taxon>Bacteria</taxon>
        <taxon>Pseudomonadati</taxon>
        <taxon>Planctomycetota</taxon>
        <taxon>Planctomycetia</taxon>
        <taxon>Pirellulales</taxon>
        <taxon>Pirellulaceae</taxon>
        <taxon>Rubripirellula</taxon>
    </lineage>
</organism>
<dbReference type="EMBL" id="VRLW01000002">
    <property type="protein sequence ID" value="KAA1257479.1"/>
    <property type="molecule type" value="Genomic_DNA"/>
</dbReference>
<dbReference type="Proteomes" id="UP000322699">
    <property type="component" value="Unassembled WGS sequence"/>
</dbReference>
<comment type="caution">
    <text evidence="1">The sequence shown here is derived from an EMBL/GenBank/DDBJ whole genome shotgun (WGS) entry which is preliminary data.</text>
</comment>
<evidence type="ECO:0000313" key="2">
    <source>
        <dbReference type="Proteomes" id="UP000322699"/>
    </source>
</evidence>
<name>A0A5B1CCP3_9BACT</name>
<proteinExistence type="predicted"/>
<accession>A0A5B1CCP3</accession>
<sequence>MIVTHRDEVRAEGLHRNGVFRITIACTGVAAARFSLCLHVKSRHLGDAYRYPTERLVAHNQSNTRNATDDGKRIAAITLLAADIN</sequence>
<dbReference type="AlphaFoldDB" id="A0A5B1CCP3"/>
<evidence type="ECO:0000313" key="1">
    <source>
        <dbReference type="EMBL" id="KAA1257479.1"/>
    </source>
</evidence>
<reference evidence="1 2" key="1">
    <citation type="submission" date="2019-08" db="EMBL/GenBank/DDBJ databases">
        <title>Deep-cultivation of Planctomycetes and their phenomic and genomic characterization uncovers novel biology.</title>
        <authorList>
            <person name="Wiegand S."/>
            <person name="Jogler M."/>
            <person name="Boedeker C."/>
            <person name="Pinto D."/>
            <person name="Vollmers J."/>
            <person name="Rivas-Marin E."/>
            <person name="Kohn T."/>
            <person name="Peeters S.H."/>
            <person name="Heuer A."/>
            <person name="Rast P."/>
            <person name="Oberbeckmann S."/>
            <person name="Bunk B."/>
            <person name="Jeske O."/>
            <person name="Meyerdierks A."/>
            <person name="Storesund J.E."/>
            <person name="Kallscheuer N."/>
            <person name="Luecker S."/>
            <person name="Lage O.M."/>
            <person name="Pohl T."/>
            <person name="Merkel B.J."/>
            <person name="Hornburger P."/>
            <person name="Mueller R.-W."/>
            <person name="Bruemmer F."/>
            <person name="Labrenz M."/>
            <person name="Spormann A.M."/>
            <person name="Op Den Camp H."/>
            <person name="Overmann J."/>
            <person name="Amann R."/>
            <person name="Jetten M.S.M."/>
            <person name="Mascher T."/>
            <person name="Medema M.H."/>
            <person name="Devos D.P."/>
            <person name="Kaster A.-K."/>
            <person name="Ovreas L."/>
            <person name="Rohde M."/>
            <person name="Galperin M.Y."/>
            <person name="Jogler C."/>
        </authorList>
    </citation>
    <scope>NUCLEOTIDE SEQUENCE [LARGE SCALE GENOMIC DNA]</scope>
    <source>
        <strain evidence="1 2">LF1</strain>
    </source>
</reference>
<protein>
    <submittedName>
        <fullName evidence="1">Uncharacterized protein</fullName>
    </submittedName>
</protein>
<keyword evidence="2" id="KW-1185">Reference proteome</keyword>
<gene>
    <name evidence="1" type="ORF">LF1_53280</name>
</gene>